<dbReference type="AlphaFoldDB" id="A0A0K0CSP1"/>
<evidence type="ECO:0000313" key="2">
    <source>
        <dbReference type="Proteomes" id="UP000035642"/>
    </source>
</evidence>
<dbReference type="GO" id="GO:0015485">
    <property type="term" value="F:cholesterol binding"/>
    <property type="evidence" value="ECO:0007669"/>
    <property type="project" value="InterPro"/>
</dbReference>
<dbReference type="STRING" id="6313.A0A0K0CSP1"/>
<dbReference type="PROSITE" id="PS50848">
    <property type="entry name" value="START"/>
    <property type="match status" value="1"/>
</dbReference>
<dbReference type="GO" id="GO:0120020">
    <property type="term" value="F:cholesterol transfer activity"/>
    <property type="evidence" value="ECO:0007669"/>
    <property type="project" value="InterPro"/>
</dbReference>
<dbReference type="InterPro" id="IPR023393">
    <property type="entry name" value="START-like_dom_sf"/>
</dbReference>
<evidence type="ECO:0000313" key="3">
    <source>
        <dbReference type="WBParaSite" id="ACAC_0000000301-mRNA-1"/>
    </source>
</evidence>
<sequence>MTSVSLHGVTDNLLPQYEKYASALETAAAAFREVEALFNDSTFIEKVGWRVDEENDEGDVVYAKYTPKGKMVSISTELPLDVESVMNETWTGVEGLPKWNPNINFAKTIASPTSHFDIVTYGNNDVLIVSGRDFISARIYRKTPLGYILASRSVKVKEYPEQKGRVRAELILAGARFTPHPTKRDVTLADVVMQVDLKGHIPKFVVNRVMGKIMLMDTEENRRHFQHLKDTRSRLIS</sequence>
<dbReference type="SMART" id="SM00234">
    <property type="entry name" value="START"/>
    <property type="match status" value="1"/>
</dbReference>
<dbReference type="PANTHER" id="PTHR46489">
    <property type="entry name" value="STEROIDOGENIC ACUTE REGULATORY PROTEIN, MITOCHONDRIAL"/>
    <property type="match status" value="1"/>
</dbReference>
<name>A0A0K0CSP1_ANGCA</name>
<reference evidence="3" key="2">
    <citation type="submission" date="2017-02" db="UniProtKB">
        <authorList>
            <consortium name="WormBaseParasite"/>
        </authorList>
    </citation>
    <scope>IDENTIFICATION</scope>
</reference>
<dbReference type="GO" id="GO:0005739">
    <property type="term" value="C:mitochondrion"/>
    <property type="evidence" value="ECO:0007669"/>
    <property type="project" value="InterPro"/>
</dbReference>
<dbReference type="PANTHER" id="PTHR46489:SF1">
    <property type="entry name" value="STEROIDOGENIC ACUTE REGULATORY PROTEIN, MITOCHONDRIAL"/>
    <property type="match status" value="1"/>
</dbReference>
<dbReference type="WBParaSite" id="ACAC_0000000301-mRNA-1">
    <property type="protein sequence ID" value="ACAC_0000000301-mRNA-1"/>
    <property type="gene ID" value="ACAC_0000000301"/>
</dbReference>
<reference evidence="2" key="1">
    <citation type="submission" date="2012-09" db="EMBL/GenBank/DDBJ databases">
        <authorList>
            <person name="Martin A.A."/>
        </authorList>
    </citation>
    <scope>NUCLEOTIDE SEQUENCE</scope>
</reference>
<organism evidence="2 3">
    <name type="scientific">Angiostrongylus cantonensis</name>
    <name type="common">Rat lungworm</name>
    <dbReference type="NCBI Taxonomy" id="6313"/>
    <lineage>
        <taxon>Eukaryota</taxon>
        <taxon>Metazoa</taxon>
        <taxon>Ecdysozoa</taxon>
        <taxon>Nematoda</taxon>
        <taxon>Chromadorea</taxon>
        <taxon>Rhabditida</taxon>
        <taxon>Rhabditina</taxon>
        <taxon>Rhabditomorpha</taxon>
        <taxon>Strongyloidea</taxon>
        <taxon>Metastrongylidae</taxon>
        <taxon>Angiostrongylus</taxon>
    </lineage>
</organism>
<dbReference type="Pfam" id="PF01852">
    <property type="entry name" value="START"/>
    <property type="match status" value="1"/>
</dbReference>
<keyword evidence="2" id="KW-1185">Reference proteome</keyword>
<dbReference type="CDD" id="cd00177">
    <property type="entry name" value="START"/>
    <property type="match status" value="1"/>
</dbReference>
<protein>
    <submittedName>
        <fullName evidence="3">START domain-containing protein</fullName>
    </submittedName>
</protein>
<dbReference type="Gene3D" id="3.30.530.20">
    <property type="match status" value="1"/>
</dbReference>
<dbReference type="SUPFAM" id="SSF55961">
    <property type="entry name" value="Bet v1-like"/>
    <property type="match status" value="1"/>
</dbReference>
<proteinExistence type="predicted"/>
<dbReference type="InterPro" id="IPR002913">
    <property type="entry name" value="START_lipid-bd_dom"/>
</dbReference>
<feature type="domain" description="START" evidence="1">
    <location>
        <begin position="48"/>
        <end position="230"/>
    </location>
</feature>
<dbReference type="InterPro" id="IPR029866">
    <property type="entry name" value="StAR"/>
</dbReference>
<dbReference type="GO" id="GO:0006694">
    <property type="term" value="P:steroid biosynthetic process"/>
    <property type="evidence" value="ECO:0007669"/>
    <property type="project" value="InterPro"/>
</dbReference>
<evidence type="ECO:0000259" key="1">
    <source>
        <dbReference type="PROSITE" id="PS50848"/>
    </source>
</evidence>
<accession>A0A0K0CSP1</accession>
<dbReference type="Proteomes" id="UP000035642">
    <property type="component" value="Unassembled WGS sequence"/>
</dbReference>